<feature type="transmembrane region" description="Helical" evidence="6">
    <location>
        <begin position="482"/>
        <end position="501"/>
    </location>
</feature>
<accession>A0A9P5TKG1</accession>
<reference evidence="7" key="1">
    <citation type="submission" date="2020-11" db="EMBL/GenBank/DDBJ databases">
        <authorList>
            <consortium name="DOE Joint Genome Institute"/>
            <person name="Ahrendt S."/>
            <person name="Riley R."/>
            <person name="Andreopoulos W."/>
            <person name="LaButti K."/>
            <person name="Pangilinan J."/>
            <person name="Ruiz-duenas F.J."/>
            <person name="Barrasa J.M."/>
            <person name="Sanchez-Garcia M."/>
            <person name="Camarero S."/>
            <person name="Miyauchi S."/>
            <person name="Serrano A."/>
            <person name="Linde D."/>
            <person name="Babiker R."/>
            <person name="Drula E."/>
            <person name="Ayuso-Fernandez I."/>
            <person name="Pacheco R."/>
            <person name="Padilla G."/>
            <person name="Ferreira P."/>
            <person name="Barriuso J."/>
            <person name="Kellner H."/>
            <person name="Castanera R."/>
            <person name="Alfaro M."/>
            <person name="Ramirez L."/>
            <person name="Pisabarro A.G."/>
            <person name="Kuo A."/>
            <person name="Tritt A."/>
            <person name="Lipzen A."/>
            <person name="He G."/>
            <person name="Yan M."/>
            <person name="Ng V."/>
            <person name="Cullen D."/>
            <person name="Martin F."/>
            <person name="Rosso M.-N."/>
            <person name="Henrissat B."/>
            <person name="Hibbett D."/>
            <person name="Martinez A.T."/>
            <person name="Grigoriev I.V."/>
        </authorList>
    </citation>
    <scope>NUCLEOTIDE SEQUENCE</scope>
    <source>
        <strain evidence="7">AH 44721</strain>
    </source>
</reference>
<evidence type="ECO:0000256" key="2">
    <source>
        <dbReference type="ARBA" id="ARBA00022448"/>
    </source>
</evidence>
<comment type="caution">
    <text evidence="7">The sequence shown here is derived from an EMBL/GenBank/DDBJ whole genome shotgun (WGS) entry which is preliminary data.</text>
</comment>
<evidence type="ECO:0000256" key="5">
    <source>
        <dbReference type="ARBA" id="ARBA00023136"/>
    </source>
</evidence>
<dbReference type="PANTHER" id="PTHR45649:SF6">
    <property type="entry name" value="GABA-SPECIFIC PERMEASE"/>
    <property type="match status" value="1"/>
</dbReference>
<keyword evidence="5 6" id="KW-0472">Membrane</keyword>
<dbReference type="EMBL" id="JADNYJ010000069">
    <property type="protein sequence ID" value="KAF8892309.1"/>
    <property type="molecule type" value="Genomic_DNA"/>
</dbReference>
<feature type="transmembrane region" description="Helical" evidence="6">
    <location>
        <begin position="79"/>
        <end position="99"/>
    </location>
</feature>
<keyword evidence="8" id="KW-1185">Reference proteome</keyword>
<evidence type="ECO:0000256" key="1">
    <source>
        <dbReference type="ARBA" id="ARBA00004141"/>
    </source>
</evidence>
<dbReference type="PIRSF" id="PIRSF006060">
    <property type="entry name" value="AA_transporter"/>
    <property type="match status" value="1"/>
</dbReference>
<dbReference type="GO" id="GO:0016020">
    <property type="term" value="C:membrane"/>
    <property type="evidence" value="ECO:0007669"/>
    <property type="project" value="UniProtKB-SubCell"/>
</dbReference>
<evidence type="ECO:0000313" key="8">
    <source>
        <dbReference type="Proteomes" id="UP000724874"/>
    </source>
</evidence>
<feature type="transmembrane region" description="Helical" evidence="6">
    <location>
        <begin position="50"/>
        <end position="72"/>
    </location>
</feature>
<dbReference type="AlphaFoldDB" id="A0A9P5TKG1"/>
<dbReference type="PANTHER" id="PTHR45649">
    <property type="entry name" value="AMINO-ACID PERMEASE BAT1"/>
    <property type="match status" value="1"/>
</dbReference>
<dbReference type="Gene3D" id="1.20.1740.10">
    <property type="entry name" value="Amino acid/polyamine transporter I"/>
    <property type="match status" value="1"/>
</dbReference>
<dbReference type="Pfam" id="PF13520">
    <property type="entry name" value="AA_permease_2"/>
    <property type="match status" value="1"/>
</dbReference>
<feature type="transmembrane region" description="Helical" evidence="6">
    <location>
        <begin position="202"/>
        <end position="221"/>
    </location>
</feature>
<feature type="transmembrane region" description="Helical" evidence="6">
    <location>
        <begin position="412"/>
        <end position="434"/>
    </location>
</feature>
<evidence type="ECO:0000256" key="3">
    <source>
        <dbReference type="ARBA" id="ARBA00022692"/>
    </source>
</evidence>
<feature type="transmembrane region" description="Helical" evidence="6">
    <location>
        <begin position="171"/>
        <end position="190"/>
    </location>
</feature>
<dbReference type="InterPro" id="IPR002293">
    <property type="entry name" value="AA/rel_permease1"/>
</dbReference>
<feature type="transmembrane region" description="Helical" evidence="6">
    <location>
        <begin position="278"/>
        <end position="297"/>
    </location>
</feature>
<keyword evidence="2" id="KW-0813">Transport</keyword>
<evidence type="ECO:0000256" key="6">
    <source>
        <dbReference type="SAM" id="Phobius"/>
    </source>
</evidence>
<evidence type="ECO:0000313" key="7">
    <source>
        <dbReference type="EMBL" id="KAF8892309.1"/>
    </source>
</evidence>
<feature type="transmembrane region" description="Helical" evidence="6">
    <location>
        <begin position="388"/>
        <end position="406"/>
    </location>
</feature>
<protein>
    <submittedName>
        <fullName evidence="7">APC amino acid permease</fullName>
    </submittedName>
</protein>
<dbReference type="GO" id="GO:0022857">
    <property type="term" value="F:transmembrane transporter activity"/>
    <property type="evidence" value="ECO:0007669"/>
    <property type="project" value="InterPro"/>
</dbReference>
<gene>
    <name evidence="7" type="ORF">CPB84DRAFT_1963582</name>
</gene>
<evidence type="ECO:0000256" key="4">
    <source>
        <dbReference type="ARBA" id="ARBA00022989"/>
    </source>
</evidence>
<proteinExistence type="predicted"/>
<name>A0A9P5TKG1_GYMJU</name>
<dbReference type="OrthoDB" id="4476201at2759"/>
<feature type="transmembrane region" description="Helical" evidence="6">
    <location>
        <begin position="335"/>
        <end position="355"/>
    </location>
</feature>
<feature type="transmembrane region" description="Helical" evidence="6">
    <location>
        <begin position="446"/>
        <end position="470"/>
    </location>
</feature>
<sequence>MKSVSSKDTDPKATAAVVVHPTISVDGDTEVLAGLGYKQEFRRNFTPIELFGIAFSIIGLVPSLASVLVFGLPYGGTSAIVWGWAVCGVFLTSIALAIAELGSAAPTSGGLYYWTFKFSSPRWRRLLCWIVGYSNTTGNIAAVASVDWGCAVQITAAASIGSGLTFEATTAQTYGVCCALLLCHVAICSLNPKIIARLQMPYIILNVLLCLVFLIGLPAATPKEFMNDAKFVFGTFQNVTSWNDGWAFLLSFLYALWTIGAFDSTIHISEEARNANVAIPFALIASSVISIIIGWGLNVAMAFCMGTDIENILSSPIGQPMATILFNSFGQKGTLAVWSGIIVVQFALGTSILTASSRQVFAFSRDGGLPLSTVLYKINERTHAPTRCVWFTATVAGLLGLLAFAGSNAIGAVFTLAVVCQYIVYSIPISARFLGGQEVKPGPFELGKLSLPIAIIAVLFMTFFIIVFLFPASPNPGAGDMNYTVVVLGGALLLSIVYYFFPKYGGRYWFTGPVRTLEAEVEVPSRGPSEDEGEKS</sequence>
<organism evidence="7 8">
    <name type="scientific">Gymnopilus junonius</name>
    <name type="common">Spectacular rustgill mushroom</name>
    <name type="synonym">Gymnopilus spectabilis subsp. junonius</name>
    <dbReference type="NCBI Taxonomy" id="109634"/>
    <lineage>
        <taxon>Eukaryota</taxon>
        <taxon>Fungi</taxon>
        <taxon>Dikarya</taxon>
        <taxon>Basidiomycota</taxon>
        <taxon>Agaricomycotina</taxon>
        <taxon>Agaricomycetes</taxon>
        <taxon>Agaricomycetidae</taxon>
        <taxon>Agaricales</taxon>
        <taxon>Agaricineae</taxon>
        <taxon>Hymenogastraceae</taxon>
        <taxon>Gymnopilus</taxon>
    </lineage>
</organism>
<feature type="transmembrane region" description="Helical" evidence="6">
    <location>
        <begin position="246"/>
        <end position="266"/>
    </location>
</feature>
<comment type="subcellular location">
    <subcellularLocation>
        <location evidence="1">Membrane</location>
        <topology evidence="1">Multi-pass membrane protein</topology>
    </subcellularLocation>
</comment>
<dbReference type="Proteomes" id="UP000724874">
    <property type="component" value="Unassembled WGS sequence"/>
</dbReference>
<keyword evidence="3 6" id="KW-0812">Transmembrane</keyword>
<keyword evidence="4 6" id="KW-1133">Transmembrane helix</keyword>